<name>A0A0H5CZT0_9RHOB</name>
<keyword evidence="2" id="KW-0808">Transferase</keyword>
<dbReference type="Pfam" id="PF00534">
    <property type="entry name" value="Glycos_transf_1"/>
    <property type="match status" value="1"/>
</dbReference>
<dbReference type="InterPro" id="IPR001296">
    <property type="entry name" value="Glyco_trans_1"/>
</dbReference>
<gene>
    <name evidence="2" type="primary">kanF</name>
    <name evidence="2" type="ORF">NIT7321_01158</name>
</gene>
<evidence type="ECO:0000313" key="3">
    <source>
        <dbReference type="Proteomes" id="UP000043764"/>
    </source>
</evidence>
<keyword evidence="2" id="KW-0328">Glycosyltransferase</keyword>
<keyword evidence="3" id="KW-1185">Reference proteome</keyword>
<dbReference type="STRING" id="481446.NIT7645_02510"/>
<accession>A0A0H5CZT0</accession>
<dbReference type="PANTHER" id="PTHR45947">
    <property type="entry name" value="SULFOQUINOVOSYL TRANSFERASE SQD2"/>
    <property type="match status" value="1"/>
</dbReference>
<dbReference type="EC" id="2.4.1.284" evidence="2"/>
<dbReference type="Proteomes" id="UP000043764">
    <property type="component" value="Unassembled WGS sequence"/>
</dbReference>
<dbReference type="RefSeq" id="WP_207383217.1">
    <property type="nucleotide sequence ID" value="NZ_CVRL01000013.1"/>
</dbReference>
<evidence type="ECO:0000313" key="2">
    <source>
        <dbReference type="EMBL" id="CRL10314.1"/>
    </source>
</evidence>
<evidence type="ECO:0000259" key="1">
    <source>
        <dbReference type="Pfam" id="PF00534"/>
    </source>
</evidence>
<protein>
    <submittedName>
        <fullName evidence="2">2-deoxystreptamine glucosyltransferase</fullName>
        <ecNumber evidence="2">2.4.1.284</ecNumber>
    </submittedName>
</protein>
<dbReference type="Gene3D" id="3.40.50.2000">
    <property type="entry name" value="Glycogen Phosphorylase B"/>
    <property type="match status" value="2"/>
</dbReference>
<dbReference type="CDD" id="cd03801">
    <property type="entry name" value="GT4_PimA-like"/>
    <property type="match status" value="1"/>
</dbReference>
<dbReference type="AlphaFoldDB" id="A0A0H5CZT0"/>
<dbReference type="InterPro" id="IPR050194">
    <property type="entry name" value="Glycosyltransferase_grp1"/>
</dbReference>
<proteinExistence type="predicted"/>
<sequence>MKNGAGHRIAFYAPMKSPRHPVPSGDREMARNLITRLEATGAAVSLCSELRIFDKTGSAQTQETLRAKAQAEIGRILTELSNTPQETRPQLWLTYHNYYKAPDLIGPVIAKRLAIPYVQVESTRARKRLTGPWSGFAQAAHEAADAADAIFYLTEQDHETLQRDRAGQQRLIHLAPFLPYDHLPKQSDLAGPMLAVGMMRAGDKLASYALLAEALTTLQEDWSLQIVGDGPARSEVEALMAKFGPRVQFLGQLDRDALQHVYESASLFVWPGVNEAFGMVYLEAQSHGVPVLAQDRPGLRDVVAPWSDPDMMPKPDLGAAAYGAALRLALADPAKRRSQAERSRQRIAARHLAPAATETLWHTLTQLMEQTP</sequence>
<feature type="domain" description="Glycosyl transferase family 1" evidence="1">
    <location>
        <begin position="209"/>
        <end position="346"/>
    </location>
</feature>
<dbReference type="EMBL" id="CVRL01000013">
    <property type="protein sequence ID" value="CRL10314.1"/>
    <property type="molecule type" value="Genomic_DNA"/>
</dbReference>
<organism evidence="2 3">
    <name type="scientific">Phaeobacter italicus</name>
    <dbReference type="NCBI Taxonomy" id="481446"/>
    <lineage>
        <taxon>Bacteria</taxon>
        <taxon>Pseudomonadati</taxon>
        <taxon>Pseudomonadota</taxon>
        <taxon>Alphaproteobacteria</taxon>
        <taxon>Rhodobacterales</taxon>
        <taxon>Roseobacteraceae</taxon>
        <taxon>Phaeobacter</taxon>
    </lineage>
</organism>
<dbReference type="GO" id="GO:0102318">
    <property type="term" value="F:2-deoxystreptamine glucosyltransferase activity"/>
    <property type="evidence" value="ECO:0007669"/>
    <property type="project" value="UniProtKB-EC"/>
</dbReference>
<dbReference type="PANTHER" id="PTHR45947:SF3">
    <property type="entry name" value="SULFOQUINOVOSYL TRANSFERASE SQD2"/>
    <property type="match status" value="1"/>
</dbReference>
<reference evidence="3" key="1">
    <citation type="submission" date="2015-05" db="EMBL/GenBank/DDBJ databases">
        <authorList>
            <person name="Rodrigo-Torres Lidia"/>
            <person name="Arahal R.David."/>
        </authorList>
    </citation>
    <scope>NUCLEOTIDE SEQUENCE [LARGE SCALE GENOMIC DNA]</scope>
    <source>
        <strain evidence="3">CECT 7321</strain>
    </source>
</reference>
<dbReference type="SUPFAM" id="SSF53756">
    <property type="entry name" value="UDP-Glycosyltransferase/glycogen phosphorylase"/>
    <property type="match status" value="1"/>
</dbReference>